<proteinExistence type="predicted"/>
<evidence type="ECO:0000313" key="3">
    <source>
        <dbReference type="EMBL" id="MFD2663029.1"/>
    </source>
</evidence>
<evidence type="ECO:0000259" key="1">
    <source>
        <dbReference type="Pfam" id="PF00082"/>
    </source>
</evidence>
<accession>A0ABW5R2Z9</accession>
<organism evidence="3 4">
    <name type="scientific">Paenibacillus thailandensis</name>
    <dbReference type="NCBI Taxonomy" id="393250"/>
    <lineage>
        <taxon>Bacteria</taxon>
        <taxon>Bacillati</taxon>
        <taxon>Bacillota</taxon>
        <taxon>Bacilli</taxon>
        <taxon>Bacillales</taxon>
        <taxon>Paenibacillaceae</taxon>
        <taxon>Paenibacillus</taxon>
    </lineage>
</organism>
<dbReference type="Pfam" id="PF07833">
    <property type="entry name" value="Cu_amine_oxidN1"/>
    <property type="match status" value="1"/>
</dbReference>
<name>A0ABW5R2Z9_9BACL</name>
<sequence>MNEREKAYCRIDQWDAAGKGHRVQKIAIWELQSGKFNPNLFIGYNIIVPPEKIDYSATNEHSMDTTGTYLINRPNDIYHILSGSTADRLQYCIDHNIDIINVSLDSGGWYNDIDTPLKEAFIAQGGIIVCSAGNDGSDGLSGLSRDPLTISVGAVKFVEDRIVRESFSSYDDRGTDLNCMGFDGVVPVHKSTPVSGTSFAAPWVGSILAYFRSDFIDRNGRKPTYQETINLIESNCIDIETVGYDVYSGHGILRLPVPTIEDEPPEIDKLRVTVTANSTIANVNGTPYNLVQAPVIVNGRLMLSFKDIAEITGGTVVSYDNETKTAVFDIGC</sequence>
<dbReference type="SUPFAM" id="SSF52743">
    <property type="entry name" value="Subtilisin-like"/>
    <property type="match status" value="1"/>
</dbReference>
<dbReference type="Pfam" id="PF00082">
    <property type="entry name" value="Peptidase_S8"/>
    <property type="match status" value="1"/>
</dbReference>
<dbReference type="Gene3D" id="3.30.457.10">
    <property type="entry name" value="Copper amine oxidase-like, N-terminal domain"/>
    <property type="match status" value="1"/>
</dbReference>
<dbReference type="InterPro" id="IPR000209">
    <property type="entry name" value="Peptidase_S8/S53_dom"/>
</dbReference>
<keyword evidence="4" id="KW-1185">Reference proteome</keyword>
<dbReference type="Proteomes" id="UP001597493">
    <property type="component" value="Unassembled WGS sequence"/>
</dbReference>
<dbReference type="InterPro" id="IPR036852">
    <property type="entry name" value="Peptidase_S8/S53_dom_sf"/>
</dbReference>
<protein>
    <submittedName>
        <fullName evidence="3">S8 family serine peptidase</fullName>
    </submittedName>
</protein>
<gene>
    <name evidence="3" type="ORF">ACFSW5_22485</name>
</gene>
<evidence type="ECO:0000259" key="2">
    <source>
        <dbReference type="Pfam" id="PF07833"/>
    </source>
</evidence>
<dbReference type="InterPro" id="IPR012854">
    <property type="entry name" value="Cu_amine_oxidase-like_N"/>
</dbReference>
<reference evidence="4" key="1">
    <citation type="journal article" date="2019" name="Int. J. Syst. Evol. Microbiol.">
        <title>The Global Catalogue of Microorganisms (GCM) 10K type strain sequencing project: providing services to taxonomists for standard genome sequencing and annotation.</title>
        <authorList>
            <consortium name="The Broad Institute Genomics Platform"/>
            <consortium name="The Broad Institute Genome Sequencing Center for Infectious Disease"/>
            <person name="Wu L."/>
            <person name="Ma J."/>
        </authorList>
    </citation>
    <scope>NUCLEOTIDE SEQUENCE [LARGE SCALE GENOMIC DNA]</scope>
    <source>
        <strain evidence="4">TISTR 1827</strain>
    </source>
</reference>
<comment type="caution">
    <text evidence="3">The sequence shown here is derived from an EMBL/GenBank/DDBJ whole genome shotgun (WGS) entry which is preliminary data.</text>
</comment>
<feature type="domain" description="Copper amine oxidase-like N-terminal" evidence="2">
    <location>
        <begin position="271"/>
        <end position="326"/>
    </location>
</feature>
<dbReference type="Gene3D" id="3.40.50.200">
    <property type="entry name" value="Peptidase S8/S53 domain"/>
    <property type="match status" value="1"/>
</dbReference>
<evidence type="ECO:0000313" key="4">
    <source>
        <dbReference type="Proteomes" id="UP001597493"/>
    </source>
</evidence>
<dbReference type="SUPFAM" id="SSF55383">
    <property type="entry name" value="Copper amine oxidase, domain N"/>
    <property type="match status" value="1"/>
</dbReference>
<dbReference type="RefSeq" id="WP_379278304.1">
    <property type="nucleotide sequence ID" value="NZ_JBHUGT010000045.1"/>
</dbReference>
<feature type="domain" description="Peptidase S8/S53" evidence="1">
    <location>
        <begin position="84"/>
        <end position="215"/>
    </location>
</feature>
<dbReference type="EMBL" id="JBHUMY010000038">
    <property type="protein sequence ID" value="MFD2663029.1"/>
    <property type="molecule type" value="Genomic_DNA"/>
</dbReference>
<dbReference type="InterPro" id="IPR036582">
    <property type="entry name" value="Mao_N_sf"/>
</dbReference>